<sequence length="679" mass="74251">MKAADVFIAGIVLAVVMLLIIPLSTSALDVFLVINITVSIFILITTLYIKDPLEFSILPTILLIVTLFRLALNVASTKLILGNGGEAGSVIATFGNFVTRGNLVVGFIVFIVIVAIQFIVITKGSERVSEVAARFTLDAMPGKQMAIDADLNTGAIDEAAARKRREDIQREADFYGAMDGASKFIKGDAIIGIIIMLINLIGGLVIGVTMGGMQITDALSIYAVATVGDGLVGQIPALLVSTSTGIMVTRSTSQDSFGVSVSKQLFDKPYVMIISAAIIAIISLIPGFPKIPAALVAVSLAFFGYRSISKTKKKEEKSTEDKAKELAKEKRKPENMTNLLQVEPIEMEFGYGIIPMVDANLGGDLLERVVMIRRQCALEMGIIVPSIRLRDNVQLGTNEYVLKIKGNEIARGEVMIDHFLAINIAGAKETISGIETTDPAFNMPALWITKNQREKAELLGYTTIDPPSVIATHLTELIKRYGHELLNRQQVQTLLDALKTQQPALVDEVYPKMFSLGDIQKVLMNLLREGIPIRDMATIVETLADYGNLTKDTDLLTEYVRQNLKRLITKRFITDGRASVITLDPRLEQLILERSKQNEAGPFVAMDPAQLQSMLRSLKNQIEKINNQGKTPVVLTSPLVRRKFRRLVEQVASDLTVLSYGEVEQSAEIHAEGVVAVQA</sequence>
<accession>A0A1W1YH12</accession>
<dbReference type="GO" id="GO:0009306">
    <property type="term" value="P:protein secretion"/>
    <property type="evidence" value="ECO:0007669"/>
    <property type="project" value="InterPro"/>
</dbReference>
<organism evidence="8 9">
    <name type="scientific">Papillibacter cinnamivorans DSM 12816</name>
    <dbReference type="NCBI Taxonomy" id="1122930"/>
    <lineage>
        <taxon>Bacteria</taxon>
        <taxon>Bacillati</taxon>
        <taxon>Bacillota</taxon>
        <taxon>Clostridia</taxon>
        <taxon>Eubacteriales</taxon>
        <taxon>Oscillospiraceae</taxon>
        <taxon>Papillibacter</taxon>
    </lineage>
</organism>
<dbReference type="PRINTS" id="PR00949">
    <property type="entry name" value="TYPE3IMAPROT"/>
</dbReference>
<dbReference type="InterPro" id="IPR042196">
    <property type="entry name" value="FHIPEP_4"/>
</dbReference>
<dbReference type="GO" id="GO:0044780">
    <property type="term" value="P:bacterial-type flagellum assembly"/>
    <property type="evidence" value="ECO:0007669"/>
    <property type="project" value="InterPro"/>
</dbReference>
<feature type="transmembrane region" description="Helical" evidence="7">
    <location>
        <begin position="219"/>
        <end position="248"/>
    </location>
</feature>
<keyword evidence="5 7" id="KW-1133">Transmembrane helix</keyword>
<dbReference type="Gene3D" id="3.40.30.60">
    <property type="entry name" value="FHIPEP family, domain 1"/>
    <property type="match status" value="1"/>
</dbReference>
<keyword evidence="7" id="KW-1005">Bacterial flagellum biogenesis</keyword>
<dbReference type="InterPro" id="IPR042193">
    <property type="entry name" value="FHIPEP_3"/>
</dbReference>
<comment type="subcellular location">
    <subcellularLocation>
        <location evidence="1 7">Cell membrane</location>
        <topology evidence="1 7">Multi-pass membrane protein</topology>
    </subcellularLocation>
</comment>
<evidence type="ECO:0000256" key="2">
    <source>
        <dbReference type="ARBA" id="ARBA00008835"/>
    </source>
</evidence>
<gene>
    <name evidence="7" type="primary">flhA</name>
    <name evidence="8" type="ORF">SAMN02745168_0403</name>
</gene>
<evidence type="ECO:0000256" key="3">
    <source>
        <dbReference type="ARBA" id="ARBA00022475"/>
    </source>
</evidence>
<dbReference type="PROSITE" id="PS00994">
    <property type="entry name" value="FHIPEP"/>
    <property type="match status" value="1"/>
</dbReference>
<dbReference type="InterPro" id="IPR006301">
    <property type="entry name" value="FlhA"/>
</dbReference>
<evidence type="ECO:0000256" key="7">
    <source>
        <dbReference type="RuleBase" id="RU364093"/>
    </source>
</evidence>
<evidence type="ECO:0000256" key="1">
    <source>
        <dbReference type="ARBA" id="ARBA00004651"/>
    </source>
</evidence>
<feature type="transmembrane region" description="Helical" evidence="7">
    <location>
        <begin position="269"/>
        <end position="285"/>
    </location>
</feature>
<evidence type="ECO:0000313" key="9">
    <source>
        <dbReference type="Proteomes" id="UP000192790"/>
    </source>
</evidence>
<dbReference type="STRING" id="1122930.SAMN02745168_0403"/>
<dbReference type="InterPro" id="IPR001712">
    <property type="entry name" value="T3SS_FHIPEP"/>
</dbReference>
<dbReference type="PIRSF" id="PIRSF005419">
    <property type="entry name" value="FlhA"/>
    <property type="match status" value="1"/>
</dbReference>
<feature type="transmembrane region" description="Helical" evidence="7">
    <location>
        <begin position="30"/>
        <end position="49"/>
    </location>
</feature>
<dbReference type="PANTHER" id="PTHR30161">
    <property type="entry name" value="FLAGELLAR EXPORT PROTEIN, MEMBRANE FLHA SUBUNIT-RELATED"/>
    <property type="match status" value="1"/>
</dbReference>
<evidence type="ECO:0000313" key="8">
    <source>
        <dbReference type="EMBL" id="SMC35426.1"/>
    </source>
</evidence>
<keyword evidence="8" id="KW-0969">Cilium</keyword>
<comment type="function">
    <text evidence="7">Required for formation of the rod structure of the flagellar apparatus. Together with FliI and FliH, may constitute the export apparatus of flagellin.</text>
</comment>
<dbReference type="PANTHER" id="PTHR30161:SF1">
    <property type="entry name" value="FLAGELLAR BIOSYNTHESIS PROTEIN FLHA-RELATED"/>
    <property type="match status" value="1"/>
</dbReference>
<protein>
    <recommendedName>
        <fullName evidence="7">Flagellar biosynthesis protein FlhA</fullName>
    </recommendedName>
</protein>
<feature type="transmembrane region" description="Helical" evidence="7">
    <location>
        <begin position="6"/>
        <end position="23"/>
    </location>
</feature>
<keyword evidence="8" id="KW-0966">Cell projection</keyword>
<evidence type="ECO:0000256" key="4">
    <source>
        <dbReference type="ARBA" id="ARBA00022692"/>
    </source>
</evidence>
<keyword evidence="4 7" id="KW-0812">Transmembrane</keyword>
<keyword evidence="7" id="KW-0653">Protein transport</keyword>
<dbReference type="Gene3D" id="3.40.50.12790">
    <property type="entry name" value="FHIPEP family, domain 4"/>
    <property type="match status" value="1"/>
</dbReference>
<dbReference type="Pfam" id="PF00771">
    <property type="entry name" value="FHIPEP"/>
    <property type="match status" value="1"/>
</dbReference>
<keyword evidence="7" id="KW-1006">Bacterial flagellum protein export</keyword>
<dbReference type="InterPro" id="IPR042194">
    <property type="entry name" value="FHIPEP_1"/>
</dbReference>
<evidence type="ECO:0000256" key="5">
    <source>
        <dbReference type="ARBA" id="ARBA00022989"/>
    </source>
</evidence>
<keyword evidence="8" id="KW-0282">Flagellum</keyword>
<proteinExistence type="inferred from homology"/>
<dbReference type="NCBIfam" id="TIGR01398">
    <property type="entry name" value="FlhA"/>
    <property type="match status" value="1"/>
</dbReference>
<dbReference type="RefSeq" id="WP_084233049.1">
    <property type="nucleotide sequence ID" value="NZ_FWXW01000001.1"/>
</dbReference>
<keyword evidence="6 7" id="KW-0472">Membrane</keyword>
<keyword evidence="3 7" id="KW-1003">Cell membrane</keyword>
<keyword evidence="7" id="KW-0813">Transport</keyword>
<feature type="transmembrane region" description="Helical" evidence="7">
    <location>
        <begin position="55"/>
        <end position="72"/>
    </location>
</feature>
<feature type="transmembrane region" description="Helical" evidence="7">
    <location>
        <begin position="189"/>
        <end position="213"/>
    </location>
</feature>
<feature type="transmembrane region" description="Helical" evidence="7">
    <location>
        <begin position="103"/>
        <end position="121"/>
    </location>
</feature>
<dbReference type="OrthoDB" id="9759185at2"/>
<dbReference type="GO" id="GO:0005886">
    <property type="term" value="C:plasma membrane"/>
    <property type="evidence" value="ECO:0007669"/>
    <property type="project" value="UniProtKB-SubCell"/>
</dbReference>
<dbReference type="Gene3D" id="1.10.8.540">
    <property type="entry name" value="FHIPEP family, domain 3"/>
    <property type="match status" value="1"/>
</dbReference>
<evidence type="ECO:0000256" key="6">
    <source>
        <dbReference type="ARBA" id="ARBA00023136"/>
    </source>
</evidence>
<comment type="similarity">
    <text evidence="2 7">Belongs to the FHIPEP (flagella/HR/invasion proteins export pore) family.</text>
</comment>
<dbReference type="AlphaFoldDB" id="A0A1W1YH12"/>
<dbReference type="EMBL" id="FWXW01000001">
    <property type="protein sequence ID" value="SMC35426.1"/>
    <property type="molecule type" value="Genomic_DNA"/>
</dbReference>
<reference evidence="8 9" key="1">
    <citation type="submission" date="2017-04" db="EMBL/GenBank/DDBJ databases">
        <authorList>
            <person name="Afonso C.L."/>
            <person name="Miller P.J."/>
            <person name="Scott M.A."/>
            <person name="Spackman E."/>
            <person name="Goraichik I."/>
            <person name="Dimitrov K.M."/>
            <person name="Suarez D.L."/>
            <person name="Swayne D.E."/>
        </authorList>
    </citation>
    <scope>NUCLEOTIDE SEQUENCE [LARGE SCALE GENOMIC DNA]</scope>
    <source>
        <strain evidence="8 9">DSM 12816</strain>
    </source>
</reference>
<name>A0A1W1YH12_9FIRM</name>
<dbReference type="InterPro" id="IPR025505">
    <property type="entry name" value="FHIPEP_CS"/>
</dbReference>
<dbReference type="Proteomes" id="UP000192790">
    <property type="component" value="Unassembled WGS sequence"/>
</dbReference>
<keyword evidence="9" id="KW-1185">Reference proteome</keyword>